<feature type="region of interest" description="Disordered" evidence="4">
    <location>
        <begin position="328"/>
        <end position="350"/>
    </location>
</feature>
<comment type="caution">
    <text evidence="6">The sequence shown here is derived from an EMBL/GenBank/DDBJ whole genome shotgun (WGS) entry which is preliminary data.</text>
</comment>
<sequence>MQVGLLFETATDLLSQPGAVAQTHYHWRENEEVAALTQALTTLGHQVESIGSVTQLLERYQAGLRPDLVWNLSVRAQSRSRTAIAPALLEQLQIPYTGGDAASKSLVLNKDWLKPLLHWCGILTPEWQRFGLGVVPMALPPWPQSVLKPTCEGYSLGLSRFDNTAGLTVFQQQVDHLHQQFHVPVLCEAFIPGREITIGLVGGDAQCQVLGGVETLTAEAQPLQDQMLDLPRKRQGGDQKVRVDLSQAPFQDAKAAAIALFKLLHPLDYATFDFRVTATGSAYLLDVNADATLHPQRSLAKIAAAEGLSYGQLIAAILETVQQRWPATGRTSMGHSPCPELDPPAAQRSL</sequence>
<protein>
    <recommendedName>
        <fullName evidence="5">ATP-grasp domain-containing protein</fullName>
    </recommendedName>
</protein>
<keyword evidence="3" id="KW-0067">ATP-binding</keyword>
<dbReference type="InterPro" id="IPR011095">
    <property type="entry name" value="Dala_Dala_lig_C"/>
</dbReference>
<gene>
    <name evidence="6" type="ORF">QQ91_0002130</name>
</gene>
<dbReference type="EMBL" id="JTHE03000014">
    <property type="protein sequence ID" value="MCM1981630.1"/>
    <property type="molecule type" value="Genomic_DNA"/>
</dbReference>
<dbReference type="GO" id="GO:0005524">
    <property type="term" value="F:ATP binding"/>
    <property type="evidence" value="ECO:0007669"/>
    <property type="project" value="UniProtKB-UniRule"/>
</dbReference>
<keyword evidence="7" id="KW-1185">Reference proteome</keyword>
<dbReference type="InterPro" id="IPR011761">
    <property type="entry name" value="ATP-grasp"/>
</dbReference>
<evidence type="ECO:0000256" key="1">
    <source>
        <dbReference type="ARBA" id="ARBA00010871"/>
    </source>
</evidence>
<dbReference type="Gene3D" id="3.30.470.20">
    <property type="entry name" value="ATP-grasp fold, B domain"/>
    <property type="match status" value="1"/>
</dbReference>
<dbReference type="Pfam" id="PF07478">
    <property type="entry name" value="Dala_Dala_lig_C"/>
    <property type="match status" value="1"/>
</dbReference>
<evidence type="ECO:0000256" key="4">
    <source>
        <dbReference type="SAM" id="MobiDB-lite"/>
    </source>
</evidence>
<organism evidence="6 7">
    <name type="scientific">Lyngbya confervoides BDU141951</name>
    <dbReference type="NCBI Taxonomy" id="1574623"/>
    <lineage>
        <taxon>Bacteria</taxon>
        <taxon>Bacillati</taxon>
        <taxon>Cyanobacteriota</taxon>
        <taxon>Cyanophyceae</taxon>
        <taxon>Oscillatoriophycideae</taxon>
        <taxon>Oscillatoriales</taxon>
        <taxon>Microcoleaceae</taxon>
        <taxon>Lyngbya</taxon>
    </lineage>
</organism>
<dbReference type="PANTHER" id="PTHR23132">
    <property type="entry name" value="D-ALANINE--D-ALANINE LIGASE"/>
    <property type="match status" value="1"/>
</dbReference>
<dbReference type="AlphaFoldDB" id="A0ABD4SZQ2"/>
<proteinExistence type="inferred from homology"/>
<dbReference type="PROSITE" id="PS50975">
    <property type="entry name" value="ATP_GRASP"/>
    <property type="match status" value="1"/>
</dbReference>
<accession>A0ABD4SZQ2</accession>
<dbReference type="PANTHER" id="PTHR23132:SF23">
    <property type="entry name" value="D-ALANINE--D-ALANINE LIGASE B"/>
    <property type="match status" value="1"/>
</dbReference>
<dbReference type="RefSeq" id="WP_166283845.1">
    <property type="nucleotide sequence ID" value="NZ_JTHE03000014.1"/>
</dbReference>
<evidence type="ECO:0000259" key="5">
    <source>
        <dbReference type="PROSITE" id="PS50975"/>
    </source>
</evidence>
<dbReference type="GO" id="GO:0016874">
    <property type="term" value="F:ligase activity"/>
    <property type="evidence" value="ECO:0007669"/>
    <property type="project" value="UniProtKB-KW"/>
</dbReference>
<feature type="domain" description="ATP-grasp" evidence="5">
    <location>
        <begin position="114"/>
        <end position="319"/>
    </location>
</feature>
<evidence type="ECO:0000256" key="3">
    <source>
        <dbReference type="PROSITE-ProRule" id="PRU00409"/>
    </source>
</evidence>
<name>A0ABD4SZQ2_9CYAN</name>
<keyword evidence="2" id="KW-0436">Ligase</keyword>
<dbReference type="Gene3D" id="3.30.1490.20">
    <property type="entry name" value="ATP-grasp fold, A domain"/>
    <property type="match status" value="1"/>
</dbReference>
<dbReference type="Proteomes" id="UP000031561">
    <property type="component" value="Unassembled WGS sequence"/>
</dbReference>
<evidence type="ECO:0000256" key="2">
    <source>
        <dbReference type="ARBA" id="ARBA00022598"/>
    </source>
</evidence>
<evidence type="ECO:0000313" key="6">
    <source>
        <dbReference type="EMBL" id="MCM1981630.1"/>
    </source>
</evidence>
<keyword evidence="3" id="KW-0547">Nucleotide-binding</keyword>
<reference evidence="6 7" key="1">
    <citation type="journal article" date="2015" name="Genome Announc.">
        <title>Draft Genome Sequence of Filamentous Marine Cyanobacterium Lyngbya confervoides Strain BDU141951.</title>
        <authorList>
            <person name="Chandrababunaidu M.M."/>
            <person name="Sen D."/>
            <person name="Tripathy S."/>
        </authorList>
    </citation>
    <scope>NUCLEOTIDE SEQUENCE [LARGE SCALE GENOMIC DNA]</scope>
    <source>
        <strain evidence="6 7">BDU141951</strain>
    </source>
</reference>
<dbReference type="SUPFAM" id="SSF56059">
    <property type="entry name" value="Glutathione synthetase ATP-binding domain-like"/>
    <property type="match status" value="1"/>
</dbReference>
<comment type="similarity">
    <text evidence="1">Belongs to the D-alanine--D-alanine ligase family.</text>
</comment>
<dbReference type="InterPro" id="IPR013815">
    <property type="entry name" value="ATP_grasp_subdomain_1"/>
</dbReference>
<evidence type="ECO:0000313" key="7">
    <source>
        <dbReference type="Proteomes" id="UP000031561"/>
    </source>
</evidence>